<evidence type="ECO:0000259" key="4">
    <source>
        <dbReference type="PROSITE" id="PS50110"/>
    </source>
</evidence>
<evidence type="ECO:0000256" key="1">
    <source>
        <dbReference type="ARBA" id="ARBA00018672"/>
    </source>
</evidence>
<dbReference type="PANTHER" id="PTHR37299:SF1">
    <property type="entry name" value="STAGE 0 SPORULATION PROTEIN A HOMOLOG"/>
    <property type="match status" value="1"/>
</dbReference>
<protein>
    <recommendedName>
        <fullName evidence="1">Stage 0 sporulation protein A homolog</fullName>
    </recommendedName>
</protein>
<dbReference type="SMART" id="SM00448">
    <property type="entry name" value="REC"/>
    <property type="match status" value="1"/>
</dbReference>
<organism evidence="6 7">
    <name type="scientific">Enterocloster alcoholdehydrogenati</name>
    <dbReference type="NCBI Taxonomy" id="2547410"/>
    <lineage>
        <taxon>Bacteria</taxon>
        <taxon>Bacillati</taxon>
        <taxon>Bacillota</taxon>
        <taxon>Clostridia</taxon>
        <taxon>Lachnospirales</taxon>
        <taxon>Lachnospiraceae</taxon>
        <taxon>Enterocloster</taxon>
    </lineage>
</organism>
<feature type="domain" description="HTH LytTR-type" evidence="5">
    <location>
        <begin position="131"/>
        <end position="229"/>
    </location>
</feature>
<accession>A0ABQ0AUH2</accession>
<comment type="caution">
    <text evidence="6">The sequence shown here is derived from an EMBL/GenBank/DDBJ whole genome shotgun (WGS) entry which is preliminary data.</text>
</comment>
<dbReference type="RefSeq" id="WP_390469330.1">
    <property type="nucleotide sequence ID" value="NZ_BAABXL010000001.1"/>
</dbReference>
<dbReference type="InterPro" id="IPR001789">
    <property type="entry name" value="Sig_transdc_resp-reg_receiver"/>
</dbReference>
<feature type="modified residue" description="4-aspartylphosphate" evidence="3">
    <location>
        <position position="57"/>
    </location>
</feature>
<dbReference type="PROSITE" id="PS50930">
    <property type="entry name" value="HTH_LYTTR"/>
    <property type="match status" value="1"/>
</dbReference>
<sequence>MIRIGLVDDDRDHIQHMKSFLLRYEKEEKIQFEIKEYTDGLNFAEDYDGSLDVVFLDIEMPHMDGMTAARRIRESDQRLGIVFVTNMAQYAICGYEVNAIDFLVKPVSYYVFADKLRKAIRFVNRNTEKEIVLHTEISVIRLLSSQILYVEKDKNYLVYHTQEGEFRARGTLLVLEQELQKEGFSKCISGCLVNLKYVTKFVKDTVWIADTPLPVSRQRKKEFKDDFLKYLGGMCQ</sequence>
<dbReference type="Pfam" id="PF04397">
    <property type="entry name" value="LytTR"/>
    <property type="match status" value="1"/>
</dbReference>
<evidence type="ECO:0000313" key="7">
    <source>
        <dbReference type="Proteomes" id="UP001600894"/>
    </source>
</evidence>
<keyword evidence="7" id="KW-1185">Reference proteome</keyword>
<dbReference type="InterPro" id="IPR011006">
    <property type="entry name" value="CheY-like_superfamily"/>
</dbReference>
<dbReference type="PROSITE" id="PS50110">
    <property type="entry name" value="RESPONSE_REGULATORY"/>
    <property type="match status" value="1"/>
</dbReference>
<name>A0ABQ0AUH2_9FIRM</name>
<dbReference type="Gene3D" id="3.40.50.2300">
    <property type="match status" value="1"/>
</dbReference>
<reference evidence="6 7" key="1">
    <citation type="submission" date="2024-04" db="EMBL/GenBank/DDBJ databases">
        <title>Defined microbial consortia suppress multidrug-resistant proinflammatory Enterobacteriaceae via ecological control.</title>
        <authorList>
            <person name="Furuichi M."/>
            <person name="Kawaguchi T."/>
            <person name="Pust M."/>
            <person name="Yasuma K."/>
            <person name="Plichta D."/>
            <person name="Hasegawa N."/>
            <person name="Ohya T."/>
            <person name="Bhattarai S."/>
            <person name="Sasajima S."/>
            <person name="Aoto Y."/>
            <person name="Tuganbaev T."/>
            <person name="Yaginuma M."/>
            <person name="Ueda M."/>
            <person name="Okahashi N."/>
            <person name="Amafuji K."/>
            <person name="Kiridooshi Y."/>
            <person name="Sugita K."/>
            <person name="Strazar M."/>
            <person name="Skelly A."/>
            <person name="Suda W."/>
            <person name="Hattori M."/>
            <person name="Nakamoto N."/>
            <person name="Caballero S."/>
            <person name="Norman J."/>
            <person name="Olle B."/>
            <person name="Tanoue T."/>
            <person name="Arita M."/>
            <person name="Bucci V."/>
            <person name="Atarashi K."/>
            <person name="Xavier R."/>
            <person name="Honda K."/>
        </authorList>
    </citation>
    <scope>NUCLEOTIDE SEQUENCE [LARGE SCALE GENOMIC DNA]</scope>
    <source>
        <strain evidence="7">f13</strain>
    </source>
</reference>
<comment type="function">
    <text evidence="2">May play the central regulatory role in sporulation. It may be an element of the effector pathway responsible for the activation of sporulation genes in response to nutritional stress. Spo0A may act in concert with spo0H (a sigma factor) to control the expression of some genes that are critical to the sporulation process.</text>
</comment>
<gene>
    <name evidence="6" type="ORF">F130042H8_07490</name>
</gene>
<dbReference type="PANTHER" id="PTHR37299">
    <property type="entry name" value="TRANSCRIPTIONAL REGULATOR-RELATED"/>
    <property type="match status" value="1"/>
</dbReference>
<dbReference type="Proteomes" id="UP001600894">
    <property type="component" value="Unassembled WGS sequence"/>
</dbReference>
<keyword evidence="6" id="KW-0238">DNA-binding</keyword>
<dbReference type="EMBL" id="BAABXL010000001">
    <property type="protein sequence ID" value="GAA6267689.1"/>
    <property type="molecule type" value="Genomic_DNA"/>
</dbReference>
<dbReference type="Gene3D" id="2.40.50.1020">
    <property type="entry name" value="LytTr DNA-binding domain"/>
    <property type="match status" value="1"/>
</dbReference>
<evidence type="ECO:0000313" key="6">
    <source>
        <dbReference type="EMBL" id="GAA6267689.1"/>
    </source>
</evidence>
<evidence type="ECO:0000256" key="3">
    <source>
        <dbReference type="PROSITE-ProRule" id="PRU00169"/>
    </source>
</evidence>
<keyword evidence="3" id="KW-0597">Phosphoprotein</keyword>
<dbReference type="SUPFAM" id="SSF52172">
    <property type="entry name" value="CheY-like"/>
    <property type="match status" value="1"/>
</dbReference>
<dbReference type="GO" id="GO:0003677">
    <property type="term" value="F:DNA binding"/>
    <property type="evidence" value="ECO:0007669"/>
    <property type="project" value="UniProtKB-KW"/>
</dbReference>
<proteinExistence type="predicted"/>
<dbReference type="InterPro" id="IPR046947">
    <property type="entry name" value="LytR-like"/>
</dbReference>
<dbReference type="SMART" id="SM00850">
    <property type="entry name" value="LytTR"/>
    <property type="match status" value="1"/>
</dbReference>
<evidence type="ECO:0000256" key="2">
    <source>
        <dbReference type="ARBA" id="ARBA00024867"/>
    </source>
</evidence>
<feature type="domain" description="Response regulatory" evidence="4">
    <location>
        <begin position="3"/>
        <end position="120"/>
    </location>
</feature>
<dbReference type="Pfam" id="PF00072">
    <property type="entry name" value="Response_reg"/>
    <property type="match status" value="1"/>
</dbReference>
<evidence type="ECO:0000259" key="5">
    <source>
        <dbReference type="PROSITE" id="PS50930"/>
    </source>
</evidence>
<dbReference type="InterPro" id="IPR007492">
    <property type="entry name" value="LytTR_DNA-bd_dom"/>
</dbReference>